<name>A0A127VBI5_9SPHI</name>
<dbReference type="EMBL" id="CP014504">
    <property type="protein sequence ID" value="AMP98703.1"/>
    <property type="molecule type" value="Genomic_DNA"/>
</dbReference>
<dbReference type="Proteomes" id="UP000071561">
    <property type="component" value="Chromosome"/>
</dbReference>
<accession>A0A127VBI5</accession>
<protein>
    <submittedName>
        <fullName evidence="1">Uncharacterized protein</fullName>
    </submittedName>
</protein>
<dbReference type="PATRIC" id="fig|188932.3.peg.1867"/>
<evidence type="ECO:0000313" key="1">
    <source>
        <dbReference type="EMBL" id="AMP98703.1"/>
    </source>
</evidence>
<gene>
    <name evidence="1" type="ORF">AY601_1792</name>
</gene>
<reference evidence="1 2" key="1">
    <citation type="submission" date="2016-03" db="EMBL/GenBank/DDBJ databases">
        <title>Complete genome sequence of Pedobacter cryoconitis PAMC 27485.</title>
        <authorList>
            <person name="Lee J."/>
            <person name="Kim O.-S."/>
        </authorList>
    </citation>
    <scope>NUCLEOTIDE SEQUENCE [LARGE SCALE GENOMIC DNA]</scope>
    <source>
        <strain evidence="1 2">PAMC 27485</strain>
    </source>
</reference>
<organism evidence="1 2">
    <name type="scientific">Pedobacter cryoconitis</name>
    <dbReference type="NCBI Taxonomy" id="188932"/>
    <lineage>
        <taxon>Bacteria</taxon>
        <taxon>Pseudomonadati</taxon>
        <taxon>Bacteroidota</taxon>
        <taxon>Sphingobacteriia</taxon>
        <taxon>Sphingobacteriales</taxon>
        <taxon>Sphingobacteriaceae</taxon>
        <taxon>Pedobacter</taxon>
    </lineage>
</organism>
<proteinExistence type="predicted"/>
<dbReference type="KEGG" id="pcm:AY601_1792"/>
<keyword evidence="2" id="KW-1185">Reference proteome</keyword>
<evidence type="ECO:0000313" key="2">
    <source>
        <dbReference type="Proteomes" id="UP000071561"/>
    </source>
</evidence>
<dbReference type="RefSeq" id="WP_068399428.1">
    <property type="nucleotide sequence ID" value="NZ_CP014504.1"/>
</dbReference>
<sequence length="309" mass="35035">MSIRSLLFGEPYNKELLNLKSFSAEYKVEVKTEMLSVQDEDPSGYTMECRYLFDQSIKSDEIINTIELKDVLIKTANKSLENSVEDLTAIAKISPFYKVARRFNGELFDIRNKEVLLSDWEKAKTDLVPNLFITDSERIGFTVSYEKGLLNTHEALRNNWNYLLMLPEVYSFKHFADSGKGSQTSGHSCKSGLSSNVTIEYVMLGSAISRNKDVVNLKMNSRITNSSHLSTLSINGVKLNPQSYSFRIEASYEISVVNGKVLNAHVNILEKLDEISSCKTEVLLSLFDGVFEEAPKMKLSENKWNVFDK</sequence>
<dbReference type="AlphaFoldDB" id="A0A127VBI5"/>
<dbReference type="OrthoDB" id="9833656at2"/>